<evidence type="ECO:0000313" key="4">
    <source>
        <dbReference type="EMBL" id="QAT61939.1"/>
    </source>
</evidence>
<proteinExistence type="predicted"/>
<keyword evidence="5" id="KW-1185">Reference proteome</keyword>
<dbReference type="Proteomes" id="UP000287969">
    <property type="component" value="Chromosome"/>
</dbReference>
<name>A0A410QDD6_9FIRM</name>
<dbReference type="EMBL" id="CP035282">
    <property type="protein sequence ID" value="QAT61939.1"/>
    <property type="molecule type" value="Genomic_DNA"/>
</dbReference>
<dbReference type="OrthoDB" id="9798761at2"/>
<dbReference type="PANTHER" id="PTHR35149:SF2">
    <property type="entry name" value="DUF262 DOMAIN-CONTAINING PROTEIN"/>
    <property type="match status" value="1"/>
</dbReference>
<dbReference type="InterPro" id="IPR011089">
    <property type="entry name" value="GmrSD_C"/>
</dbReference>
<dbReference type="Pfam" id="PF03235">
    <property type="entry name" value="GmrSD_N"/>
    <property type="match status" value="1"/>
</dbReference>
<accession>A0A410QDD6</accession>
<feature type="domain" description="GmrSD restriction endonucleases N-terminal" evidence="1">
    <location>
        <begin position="11"/>
        <end position="221"/>
    </location>
</feature>
<reference evidence="5" key="1">
    <citation type="submission" date="2019-01" db="EMBL/GenBank/DDBJ databases">
        <title>Draft genomes of a novel of Sporanaerobacter strains.</title>
        <authorList>
            <person name="Ma S."/>
        </authorList>
    </citation>
    <scope>NUCLEOTIDE SEQUENCE [LARGE SCALE GENOMIC DNA]</scope>
    <source>
        <strain evidence="5">NJN-17</strain>
    </source>
</reference>
<feature type="domain" description="GmrSD restriction endonucleases C-terminal" evidence="2">
    <location>
        <begin position="412"/>
        <end position="545"/>
    </location>
</feature>
<evidence type="ECO:0000259" key="1">
    <source>
        <dbReference type="Pfam" id="PF03235"/>
    </source>
</evidence>
<evidence type="ECO:0000313" key="5">
    <source>
        <dbReference type="Proteomes" id="UP000287969"/>
    </source>
</evidence>
<organism evidence="4 5">
    <name type="scientific">Acidilutibacter cellobiosedens</name>
    <dbReference type="NCBI Taxonomy" id="2507161"/>
    <lineage>
        <taxon>Bacteria</taxon>
        <taxon>Bacillati</taxon>
        <taxon>Bacillota</taxon>
        <taxon>Tissierellia</taxon>
        <taxon>Tissierellales</taxon>
        <taxon>Acidilutibacteraceae</taxon>
        <taxon>Acidilutibacter</taxon>
    </lineage>
</organism>
<dbReference type="KEGG" id="spoa:EQM13_10195"/>
<evidence type="ECO:0000259" key="2">
    <source>
        <dbReference type="Pfam" id="PF07510"/>
    </source>
</evidence>
<dbReference type="InterPro" id="IPR004919">
    <property type="entry name" value="GmrSD_N"/>
</dbReference>
<dbReference type="Pfam" id="PF18899">
    <property type="entry name" value="DUF5655"/>
    <property type="match status" value="1"/>
</dbReference>
<gene>
    <name evidence="4" type="ORF">EQM13_10195</name>
</gene>
<dbReference type="RefSeq" id="WP_128752602.1">
    <property type="nucleotide sequence ID" value="NZ_CP035282.1"/>
</dbReference>
<dbReference type="InterPro" id="IPR043714">
    <property type="entry name" value="DUF5655"/>
</dbReference>
<dbReference type="AlphaFoldDB" id="A0A410QDD6"/>
<evidence type="ECO:0000259" key="3">
    <source>
        <dbReference type="Pfam" id="PF18899"/>
    </source>
</evidence>
<feature type="domain" description="DUF5655" evidence="3">
    <location>
        <begin position="585"/>
        <end position="686"/>
    </location>
</feature>
<dbReference type="PANTHER" id="PTHR35149">
    <property type="entry name" value="SLL5132 PROTEIN"/>
    <property type="match status" value="1"/>
</dbReference>
<sequence>MDAIKGNMFAILNGYKQFVIPVYQRIYSWEREQCQRLWQDIVAMQKENKAGHFVGSIVNIAEQAMPTGVQKFMIIDGQQRMTTLTLLLIALRDYADAHHQDDQTINAPMITSLCLKNDFQSGYDRYKMLLTEADRDALIDLIEKKPITNKKPSRIIENYNFFVEKVTSGVLKPAAIYESIGKLQIVNITLDRQVDDPQAIFESLNSTGMDLSESDLIRNYILMGLDNDEQIYVYENIWRPTELLFDYERRSALMDRFFRDYLTMKLGHIPKINHVYEEFKQYHLNSRFNSVGDLCQDIYTFSKYYTDMCFCRSSEPALKACYSEIQALRSEVVYPFLLRVHKDWEKGSITLDELIEIIKMCINYVLRRAVCNIPTNSLNKTFATLKNFINPSDYLNSIKAAFVLMESYKEFPTDEKFVSILTTRDVYNMRIRNYILSKLENFQNKASITIENYTIEHIMPQNPNLSREWISDLGHDWQKVQRTYLHTLGNLTLTAYNAEMGDYSFTEKLNMEGGFKQSALRINSYVVLQDTWNAEKIQERAKELGTKALRIWPYPSITEEKMAPYKKNQNAKPEYTLNSYEHLNQFTRMLFEKLDLRIMNLSPDVHKEFKKMYVAYKLDTNFVDIVIHKERLCLSVNMPFEDVIDPKGICRDVSELGRWANGDVEVFFDSLGQLDDVMAIVDQAYHIQAD</sequence>
<protein>
    <submittedName>
        <fullName evidence="4">DUF262 domain-containing protein</fullName>
    </submittedName>
</protein>
<dbReference type="Pfam" id="PF07510">
    <property type="entry name" value="GmrSD_C"/>
    <property type="match status" value="1"/>
</dbReference>